<dbReference type="PROSITE" id="PS50141">
    <property type="entry name" value="A_DEAMIN_EDITASE"/>
    <property type="match status" value="1"/>
</dbReference>
<dbReference type="InterPro" id="IPR042935">
    <property type="entry name" value="Tad1"/>
</dbReference>
<gene>
    <name evidence="3" type="ORF">QQZ08_006690</name>
</gene>
<dbReference type="PANTHER" id="PTHR47803:SF1">
    <property type="entry name" value="TRNA-SPECIFIC ADENOSINE DEAMINASE 1"/>
    <property type="match status" value="1"/>
</dbReference>
<evidence type="ECO:0000256" key="1">
    <source>
        <dbReference type="SAM" id="MobiDB-lite"/>
    </source>
</evidence>
<proteinExistence type="predicted"/>
<dbReference type="EMBL" id="JAZAVK010000061">
    <property type="protein sequence ID" value="KAK7426789.1"/>
    <property type="molecule type" value="Genomic_DNA"/>
</dbReference>
<dbReference type="Pfam" id="PF02137">
    <property type="entry name" value="A_deamin"/>
    <property type="match status" value="1"/>
</dbReference>
<comment type="caution">
    <text evidence="3">The sequence shown here is derived from an EMBL/GenBank/DDBJ whole genome shotgun (WGS) entry which is preliminary data.</text>
</comment>
<accession>A0ABR1HZX1</accession>
<organism evidence="3 4">
    <name type="scientific">Neonectria magnoliae</name>
    <dbReference type="NCBI Taxonomy" id="2732573"/>
    <lineage>
        <taxon>Eukaryota</taxon>
        <taxon>Fungi</taxon>
        <taxon>Dikarya</taxon>
        <taxon>Ascomycota</taxon>
        <taxon>Pezizomycotina</taxon>
        <taxon>Sordariomycetes</taxon>
        <taxon>Hypocreomycetidae</taxon>
        <taxon>Hypocreales</taxon>
        <taxon>Nectriaceae</taxon>
        <taxon>Neonectria</taxon>
    </lineage>
</organism>
<feature type="domain" description="A to I editase" evidence="2">
    <location>
        <begin position="1"/>
        <end position="239"/>
    </location>
</feature>
<dbReference type="InterPro" id="IPR002466">
    <property type="entry name" value="A_deamin"/>
</dbReference>
<name>A0ABR1HZX1_9HYPO</name>
<keyword evidence="4" id="KW-1185">Reference proteome</keyword>
<evidence type="ECO:0000313" key="4">
    <source>
        <dbReference type="Proteomes" id="UP001498421"/>
    </source>
</evidence>
<feature type="region of interest" description="Disordered" evidence="1">
    <location>
        <begin position="19"/>
        <end position="44"/>
    </location>
</feature>
<reference evidence="3 4" key="1">
    <citation type="journal article" date="2025" name="Microbiol. Resour. Announc.">
        <title>Draft genome sequences for Neonectria magnoliae and Neonectria punicea, canker pathogens of Liriodendron tulipifera and Acer saccharum in West Virginia.</title>
        <authorList>
            <person name="Petronek H.M."/>
            <person name="Kasson M.T."/>
            <person name="Metheny A.M."/>
            <person name="Stauder C.M."/>
            <person name="Lovett B."/>
            <person name="Lynch S.C."/>
            <person name="Garnas J.R."/>
            <person name="Kasson L.R."/>
            <person name="Stajich J.E."/>
        </authorList>
    </citation>
    <scope>NUCLEOTIDE SEQUENCE [LARGE SCALE GENOMIC DNA]</scope>
    <source>
        <strain evidence="3 4">NRRL 64651</strain>
    </source>
</reference>
<evidence type="ECO:0000259" key="2">
    <source>
        <dbReference type="PROSITE" id="PS50141"/>
    </source>
</evidence>
<sequence length="279" mass="30646">MYCSEAPCGDASMELTIAAQQDASPWQAPVQDRPPSESEPEASLPGRAYFSQLGIVRRKPARGDAPPTLSKSCSDKIALKQCTSLLSSLTSLFIEHTNAYIHSLVLPESQHSLTACHRAFSADGRMRPITGRRWPGGYAFKEFVTETTDLEFEFSKRNVQARSDKIAASNLAAAWSRSGVEETILGGVIQGRKPFNSKGASRMSRRGMWEMARDVASGLGSQASGTSKYLRSGTYRDIKDGLLLAQRRQIKEDVRQTALTGWIKNDEGSDFGIEERGNH</sequence>
<dbReference type="Proteomes" id="UP001498421">
    <property type="component" value="Unassembled WGS sequence"/>
</dbReference>
<evidence type="ECO:0000313" key="3">
    <source>
        <dbReference type="EMBL" id="KAK7426789.1"/>
    </source>
</evidence>
<dbReference type="PANTHER" id="PTHR47803">
    <property type="entry name" value="TRNA-SPECIFIC ADENOSINE DEAMINASE 1"/>
    <property type="match status" value="1"/>
</dbReference>
<protein>
    <recommendedName>
        <fullName evidence="2">A to I editase domain-containing protein</fullName>
    </recommendedName>
</protein>